<reference evidence="3" key="1">
    <citation type="submission" date="2010-08" db="EMBL/GenBank/DDBJ databases">
        <authorList>
            <consortium name="Caenorhabditis japonica Sequencing Consortium"/>
            <person name="Wilson R.K."/>
        </authorList>
    </citation>
    <scope>NUCLEOTIDE SEQUENCE [LARGE SCALE GENOMIC DNA]</scope>
    <source>
        <strain evidence="3">DF5081</strain>
    </source>
</reference>
<name>A0A8R1DEP5_CAEJA</name>
<sequence length="116" mass="12824">MSANSPKRPRTEETEKRAVSFESLNSDDTFDNESPILRPTDSTDWIKNADKKRIVAVLRGEYPGLTIVKHSDVHAQSSGYSKIYIQKENDQFVYGTDFVICDGCGIVMGGNGGHLA</sequence>
<protein>
    <submittedName>
        <fullName evidence="2">Uncharacterized protein</fullName>
    </submittedName>
</protein>
<feature type="region of interest" description="Disordered" evidence="1">
    <location>
        <begin position="1"/>
        <end position="39"/>
    </location>
</feature>
<evidence type="ECO:0000313" key="3">
    <source>
        <dbReference type="Proteomes" id="UP000005237"/>
    </source>
</evidence>
<organism evidence="2 3">
    <name type="scientific">Caenorhabditis japonica</name>
    <dbReference type="NCBI Taxonomy" id="281687"/>
    <lineage>
        <taxon>Eukaryota</taxon>
        <taxon>Metazoa</taxon>
        <taxon>Ecdysozoa</taxon>
        <taxon>Nematoda</taxon>
        <taxon>Chromadorea</taxon>
        <taxon>Rhabditida</taxon>
        <taxon>Rhabditina</taxon>
        <taxon>Rhabditomorpha</taxon>
        <taxon>Rhabditoidea</taxon>
        <taxon>Rhabditidae</taxon>
        <taxon>Peloderinae</taxon>
        <taxon>Caenorhabditis</taxon>
    </lineage>
</organism>
<proteinExistence type="predicted"/>
<dbReference type="Proteomes" id="UP000005237">
    <property type="component" value="Unassembled WGS sequence"/>
</dbReference>
<feature type="compositionally biased region" description="Basic and acidic residues" evidence="1">
    <location>
        <begin position="9"/>
        <end position="19"/>
    </location>
</feature>
<evidence type="ECO:0000256" key="1">
    <source>
        <dbReference type="SAM" id="MobiDB-lite"/>
    </source>
</evidence>
<evidence type="ECO:0000313" key="2">
    <source>
        <dbReference type="EnsemblMetazoa" id="CJA00352.1"/>
    </source>
</evidence>
<dbReference type="AlphaFoldDB" id="A0A8R1DEP5"/>
<accession>A0A8R1DEP5</accession>
<keyword evidence="3" id="KW-1185">Reference proteome</keyword>
<dbReference type="EnsemblMetazoa" id="CJA00352.1">
    <property type="protein sequence ID" value="CJA00352.1"/>
    <property type="gene ID" value="WBGene00119556"/>
</dbReference>
<reference evidence="2" key="2">
    <citation type="submission" date="2022-06" db="UniProtKB">
        <authorList>
            <consortium name="EnsemblMetazoa"/>
        </authorList>
    </citation>
    <scope>IDENTIFICATION</scope>
    <source>
        <strain evidence="2">DF5081</strain>
    </source>
</reference>